<sequence length="326" mass="35972">MSARTLCIIIPVYNEAEGLSDLLARLSVIADRIATEFGLAIEFIFIDDGSSDDSFTLLKAHDFGGRPARLLRFSRNFGKEAALSAGIDAALDADAAVLMDADLQHPPEMIADFVRIWQTDGVDSVYAYKANRRASEGPMKAALSHMFFWVINRDLRYNIPPGAGDFRLINRPFMNALRNLPETDRFMKGLYGWVGFRQTGIPLDPPPRVRGTSSYNPLRLLLMSLGAITSFSTTPLRLMALIGTVIATISLIYGSYIVAQHFLFPTVPVGVVSILVLITFFGGVQLMFLGLLGEYIGKSVLEAKKRPIYILAEDISRKESDDADRG</sequence>
<keyword evidence="2" id="KW-0328">Glycosyltransferase</keyword>
<evidence type="ECO:0000313" key="10">
    <source>
        <dbReference type="Proteomes" id="UP000216478"/>
    </source>
</evidence>
<dbReference type="CDD" id="cd04187">
    <property type="entry name" value="DPM1_like_bac"/>
    <property type="match status" value="1"/>
</dbReference>
<evidence type="ECO:0000256" key="3">
    <source>
        <dbReference type="ARBA" id="ARBA00022679"/>
    </source>
</evidence>
<comment type="subcellular location">
    <subcellularLocation>
        <location evidence="1">Membrane</location>
        <topology evidence="1">Multi-pass membrane protein</topology>
    </subcellularLocation>
</comment>
<evidence type="ECO:0000256" key="2">
    <source>
        <dbReference type="ARBA" id="ARBA00022676"/>
    </source>
</evidence>
<protein>
    <submittedName>
        <fullName evidence="9">Glycosyl transferase 2 family protein</fullName>
    </submittedName>
</protein>
<feature type="transmembrane region" description="Helical" evidence="7">
    <location>
        <begin position="271"/>
        <end position="296"/>
    </location>
</feature>
<dbReference type="PANTHER" id="PTHR48090:SF1">
    <property type="entry name" value="PROPHAGE BACTOPRENOL GLUCOSYL TRANSFERASE HOMOLOG"/>
    <property type="match status" value="1"/>
</dbReference>
<feature type="domain" description="Glycosyltransferase 2-like" evidence="8">
    <location>
        <begin position="7"/>
        <end position="173"/>
    </location>
</feature>
<dbReference type="PANTHER" id="PTHR48090">
    <property type="entry name" value="UNDECAPRENYL-PHOSPHATE 4-DEOXY-4-FORMAMIDO-L-ARABINOSE TRANSFERASE-RELATED"/>
    <property type="match status" value="1"/>
</dbReference>
<dbReference type="OrthoDB" id="9807795at2"/>
<keyword evidence="3 9" id="KW-0808">Transferase</keyword>
<dbReference type="GO" id="GO:0016757">
    <property type="term" value="F:glycosyltransferase activity"/>
    <property type="evidence" value="ECO:0007669"/>
    <property type="project" value="UniProtKB-KW"/>
</dbReference>
<dbReference type="AlphaFoldDB" id="A0A256F318"/>
<evidence type="ECO:0000256" key="7">
    <source>
        <dbReference type="SAM" id="Phobius"/>
    </source>
</evidence>
<evidence type="ECO:0000256" key="6">
    <source>
        <dbReference type="ARBA" id="ARBA00023136"/>
    </source>
</evidence>
<evidence type="ECO:0000256" key="1">
    <source>
        <dbReference type="ARBA" id="ARBA00004141"/>
    </source>
</evidence>
<evidence type="ECO:0000313" key="9">
    <source>
        <dbReference type="EMBL" id="OYR09244.1"/>
    </source>
</evidence>
<organism evidence="9 10">
    <name type="scientific">Brucella grignonensis</name>
    <dbReference type="NCBI Taxonomy" id="94627"/>
    <lineage>
        <taxon>Bacteria</taxon>
        <taxon>Pseudomonadati</taxon>
        <taxon>Pseudomonadota</taxon>
        <taxon>Alphaproteobacteria</taxon>
        <taxon>Hyphomicrobiales</taxon>
        <taxon>Brucellaceae</taxon>
        <taxon>Brucella/Ochrobactrum group</taxon>
        <taxon>Brucella</taxon>
    </lineage>
</organism>
<keyword evidence="4 7" id="KW-0812">Transmembrane</keyword>
<dbReference type="SUPFAM" id="SSF53448">
    <property type="entry name" value="Nucleotide-diphospho-sugar transferases"/>
    <property type="match status" value="1"/>
</dbReference>
<dbReference type="Pfam" id="PF00535">
    <property type="entry name" value="Glycos_transf_2"/>
    <property type="match status" value="1"/>
</dbReference>
<keyword evidence="5 7" id="KW-1133">Transmembrane helix</keyword>
<gene>
    <name evidence="9" type="ORF">CEV33_2973</name>
</gene>
<dbReference type="Gene3D" id="3.90.550.10">
    <property type="entry name" value="Spore Coat Polysaccharide Biosynthesis Protein SpsA, Chain A"/>
    <property type="match status" value="1"/>
</dbReference>
<accession>A0A256F318</accession>
<proteinExistence type="predicted"/>
<dbReference type="InterPro" id="IPR001173">
    <property type="entry name" value="Glyco_trans_2-like"/>
</dbReference>
<evidence type="ECO:0000256" key="5">
    <source>
        <dbReference type="ARBA" id="ARBA00022989"/>
    </source>
</evidence>
<dbReference type="InterPro" id="IPR029044">
    <property type="entry name" value="Nucleotide-diphossugar_trans"/>
</dbReference>
<reference evidence="9 10" key="1">
    <citation type="submission" date="2017-07" db="EMBL/GenBank/DDBJ databases">
        <title>Phylogenetic study on the rhizospheric bacterium Ochrobactrum sp. A44.</title>
        <authorList>
            <person name="Krzyzanowska D.M."/>
            <person name="Ossowicki A."/>
            <person name="Rajewska M."/>
            <person name="Maciag T."/>
            <person name="Kaczynski Z."/>
            <person name="Czerwicka M."/>
            <person name="Jafra S."/>
        </authorList>
    </citation>
    <scope>NUCLEOTIDE SEQUENCE [LARGE SCALE GENOMIC DNA]</scope>
    <source>
        <strain evidence="9 10">OgA9a</strain>
    </source>
</reference>
<evidence type="ECO:0000259" key="8">
    <source>
        <dbReference type="Pfam" id="PF00535"/>
    </source>
</evidence>
<dbReference type="Proteomes" id="UP000216478">
    <property type="component" value="Unassembled WGS sequence"/>
</dbReference>
<keyword evidence="6 7" id="KW-0472">Membrane</keyword>
<keyword evidence="10" id="KW-1185">Reference proteome</keyword>
<evidence type="ECO:0000256" key="4">
    <source>
        <dbReference type="ARBA" id="ARBA00022692"/>
    </source>
</evidence>
<dbReference type="RefSeq" id="WP_094542060.1">
    <property type="nucleotide sequence ID" value="NZ_JBHEER010000001.1"/>
</dbReference>
<dbReference type="EMBL" id="NNRL01000164">
    <property type="protein sequence ID" value="OYR09244.1"/>
    <property type="molecule type" value="Genomic_DNA"/>
</dbReference>
<feature type="transmembrane region" description="Helical" evidence="7">
    <location>
        <begin position="238"/>
        <end position="259"/>
    </location>
</feature>
<dbReference type="GO" id="GO:0005886">
    <property type="term" value="C:plasma membrane"/>
    <property type="evidence" value="ECO:0007669"/>
    <property type="project" value="TreeGrafter"/>
</dbReference>
<comment type="caution">
    <text evidence="9">The sequence shown here is derived from an EMBL/GenBank/DDBJ whole genome shotgun (WGS) entry which is preliminary data.</text>
</comment>
<dbReference type="InterPro" id="IPR050256">
    <property type="entry name" value="Glycosyltransferase_2"/>
</dbReference>
<name>A0A256F318_9HYPH</name>